<organism evidence="1 2">
    <name type="scientific">Steinernema carpocapsae</name>
    <name type="common">Entomopathogenic nematode</name>
    <dbReference type="NCBI Taxonomy" id="34508"/>
    <lineage>
        <taxon>Eukaryota</taxon>
        <taxon>Metazoa</taxon>
        <taxon>Ecdysozoa</taxon>
        <taxon>Nematoda</taxon>
        <taxon>Chromadorea</taxon>
        <taxon>Rhabditida</taxon>
        <taxon>Tylenchina</taxon>
        <taxon>Panagrolaimomorpha</taxon>
        <taxon>Strongyloidoidea</taxon>
        <taxon>Steinernematidae</taxon>
        <taxon>Steinernema</taxon>
    </lineage>
</organism>
<dbReference type="AlphaFoldDB" id="A0A4U5N1D0"/>
<proteinExistence type="predicted"/>
<name>A0A4U5N1D0_STECR</name>
<evidence type="ECO:0000313" key="2">
    <source>
        <dbReference type="Proteomes" id="UP000298663"/>
    </source>
</evidence>
<keyword evidence="2" id="KW-1185">Reference proteome</keyword>
<protein>
    <submittedName>
        <fullName evidence="1">Uncharacterized protein</fullName>
    </submittedName>
</protein>
<comment type="caution">
    <text evidence="1">The sequence shown here is derived from an EMBL/GenBank/DDBJ whole genome shotgun (WGS) entry which is preliminary data.</text>
</comment>
<reference evidence="1 2" key="2">
    <citation type="journal article" date="2019" name="G3 (Bethesda)">
        <title>Hybrid Assembly of the Genome of the Entomopathogenic Nematode Steinernema carpocapsae Identifies the X-Chromosome.</title>
        <authorList>
            <person name="Serra L."/>
            <person name="Macchietto M."/>
            <person name="Macias-Munoz A."/>
            <person name="McGill C.J."/>
            <person name="Rodriguez I.M."/>
            <person name="Rodriguez B."/>
            <person name="Murad R."/>
            <person name="Mortazavi A."/>
        </authorList>
    </citation>
    <scope>NUCLEOTIDE SEQUENCE [LARGE SCALE GENOMIC DNA]</scope>
    <source>
        <strain evidence="1 2">ALL</strain>
    </source>
</reference>
<dbReference type="EMBL" id="AZBU02000005">
    <property type="protein sequence ID" value="TKR76058.1"/>
    <property type="molecule type" value="Genomic_DNA"/>
</dbReference>
<reference evidence="1 2" key="1">
    <citation type="journal article" date="2015" name="Genome Biol.">
        <title>Comparative genomics of Steinernema reveals deeply conserved gene regulatory networks.</title>
        <authorList>
            <person name="Dillman A.R."/>
            <person name="Macchietto M."/>
            <person name="Porter C.F."/>
            <person name="Rogers A."/>
            <person name="Williams B."/>
            <person name="Antoshechkin I."/>
            <person name="Lee M.M."/>
            <person name="Goodwin Z."/>
            <person name="Lu X."/>
            <person name="Lewis E.E."/>
            <person name="Goodrich-Blair H."/>
            <person name="Stock S.P."/>
            <person name="Adams B.J."/>
            <person name="Sternberg P.W."/>
            <person name="Mortazavi A."/>
        </authorList>
    </citation>
    <scope>NUCLEOTIDE SEQUENCE [LARGE SCALE GENOMIC DNA]</scope>
    <source>
        <strain evidence="1 2">ALL</strain>
    </source>
</reference>
<dbReference type="Proteomes" id="UP000298663">
    <property type="component" value="Unassembled WGS sequence"/>
</dbReference>
<sequence length="164" mass="18520">MTKKNVSLSHRRPVSQTRTLSTELTRLETSFSPFFVPKNSRSSNEKTMFPENLRDDSTVVEHKYFHQYGDEGQLVKPGDFLLAFKIKQESGKLALIIKATDGKVITVHLGLMYDADENEIWTANGSDYYTLDDFCLRHTTTGIPVTEELPTAILKKEYSGPVGT</sequence>
<gene>
    <name evidence="1" type="ORF">L596_017259</name>
</gene>
<accession>A0A4U5N1D0</accession>
<evidence type="ECO:0000313" key="1">
    <source>
        <dbReference type="EMBL" id="TKR76058.1"/>
    </source>
</evidence>